<organism evidence="7 8">
    <name type="scientific">Extremus antarcticus</name>
    <dbReference type="NCBI Taxonomy" id="702011"/>
    <lineage>
        <taxon>Eukaryota</taxon>
        <taxon>Fungi</taxon>
        <taxon>Dikarya</taxon>
        <taxon>Ascomycota</taxon>
        <taxon>Pezizomycotina</taxon>
        <taxon>Dothideomycetes</taxon>
        <taxon>Dothideomycetidae</taxon>
        <taxon>Mycosphaerellales</taxon>
        <taxon>Extremaceae</taxon>
        <taxon>Extremus</taxon>
    </lineage>
</organism>
<evidence type="ECO:0000256" key="5">
    <source>
        <dbReference type="SAM" id="Coils"/>
    </source>
</evidence>
<evidence type="ECO:0000313" key="8">
    <source>
        <dbReference type="Proteomes" id="UP001271007"/>
    </source>
</evidence>
<gene>
    <name evidence="7" type="primary">EXO70</name>
    <name evidence="7" type="ORF">LTR09_002592</name>
</gene>
<proteinExistence type="inferred from homology"/>
<dbReference type="EMBL" id="JAWDJX010000005">
    <property type="protein sequence ID" value="KAK3056799.1"/>
    <property type="molecule type" value="Genomic_DNA"/>
</dbReference>
<comment type="caution">
    <text evidence="7">The sequence shown here is derived from an EMBL/GenBank/DDBJ whole genome shotgun (WGS) entry which is preliminary data.</text>
</comment>
<dbReference type="InterPro" id="IPR046364">
    <property type="entry name" value="Exo70_C"/>
</dbReference>
<comment type="subcellular location">
    <subcellularLocation>
        <location evidence="4">Bud</location>
    </subcellularLocation>
    <subcellularLocation>
        <location evidence="4">Bud neck</location>
    </subcellularLocation>
</comment>
<dbReference type="AlphaFoldDB" id="A0AAJ0LVL2"/>
<dbReference type="GO" id="GO:0006887">
    <property type="term" value="P:exocytosis"/>
    <property type="evidence" value="ECO:0007669"/>
    <property type="project" value="UniProtKB-KW"/>
</dbReference>
<evidence type="ECO:0000256" key="2">
    <source>
        <dbReference type="ARBA" id="ARBA00022448"/>
    </source>
</evidence>
<name>A0AAJ0LVL2_9PEZI</name>
<dbReference type="GO" id="GO:0015031">
    <property type="term" value="P:protein transport"/>
    <property type="evidence" value="ECO:0007669"/>
    <property type="project" value="UniProtKB-KW"/>
</dbReference>
<dbReference type="PANTHER" id="PTHR12542:SF41">
    <property type="entry name" value="EXOCYST COMPLEX COMPONENT 7"/>
    <property type="match status" value="1"/>
</dbReference>
<dbReference type="InterPro" id="IPR004140">
    <property type="entry name" value="Exo70"/>
</dbReference>
<feature type="domain" description="Exocyst complex subunit Exo70 C-terminal" evidence="6">
    <location>
        <begin position="247"/>
        <end position="627"/>
    </location>
</feature>
<keyword evidence="5" id="KW-0175">Coiled coil</keyword>
<keyword evidence="8" id="KW-1185">Reference proteome</keyword>
<accession>A0AAJ0LVL2</accession>
<dbReference type="Pfam" id="PF03081">
    <property type="entry name" value="Exo70_C"/>
    <property type="match status" value="1"/>
</dbReference>
<reference evidence="7" key="1">
    <citation type="submission" date="2023-04" db="EMBL/GenBank/DDBJ databases">
        <title>Black Yeasts Isolated from many extreme environments.</title>
        <authorList>
            <person name="Coleine C."/>
            <person name="Stajich J.E."/>
            <person name="Selbmann L."/>
        </authorList>
    </citation>
    <scope>NUCLEOTIDE SEQUENCE</scope>
    <source>
        <strain evidence="7">CCFEE 5312</strain>
    </source>
</reference>
<dbReference type="PANTHER" id="PTHR12542">
    <property type="entry name" value="EXOCYST COMPLEX PROTEIN EXO70"/>
    <property type="match status" value="1"/>
</dbReference>
<evidence type="ECO:0000256" key="4">
    <source>
        <dbReference type="RuleBase" id="RU365026"/>
    </source>
</evidence>
<keyword evidence="2 4" id="KW-0813">Transport</keyword>
<sequence length="630" mass="70299">MAVQRRGPLAEEAAEVEVLYANLEKLKSLSKKIQGSMSRLEVSGRTVQDAIGPVYGNTQRLQVMNTNVDRVLEAIERAREPLDMTKREERILRSRPERIGLADYMSSIDRTNQALRELKSTNLRSNQQAISELSSLLSVGTQSLEDVFRELCRRDSQPIEPLGYIMKGSEFPRLAQQKTAQLRTINAQIYNYTSQMSPGELTPSAKVYAQERGQYVTLSLSNLAQASLSTARKVAGQDGNAIYKQGSNGAGSYASGMQGMYTAEYDNICQIFSREEWGQVLSNTCQSSLAVFGNTLRDLDAHIKSNLITDCYLAYEIIEVVSNTSFRLEERTGELKHAMSEALRPVRETAKSSLAILLSDIRSRIQQLSSLPIDGSAVPITSEVMQRLQTMTSYLPPLTSIMRSLGDGGWSAPNNSTSTSSIPTVKSFDVGADGKQLFSHYSNDTIETLLSNLESRAKSMLRGKSVQGVFLANNIALIERMIRSSELQPLLGSSEKLATWRKKSSQLYTDAWGEISKLLLDVINTKNSRPPSMGQGVNSADVLKALNSKEKDAIKEKFRSFNVSFDELVAKHKSYKMEPEVRRMLGREVQMYIEPLYGRFWERYHEVDKGKGKYVKYDKGQLSSILASLS</sequence>
<dbReference type="GO" id="GO:0000145">
    <property type="term" value="C:exocyst"/>
    <property type="evidence" value="ECO:0007669"/>
    <property type="project" value="InterPro"/>
</dbReference>
<feature type="coiled-coil region" evidence="5">
    <location>
        <begin position="101"/>
        <end position="128"/>
    </location>
</feature>
<evidence type="ECO:0000313" key="7">
    <source>
        <dbReference type="EMBL" id="KAK3056799.1"/>
    </source>
</evidence>
<evidence type="ECO:0000259" key="6">
    <source>
        <dbReference type="Pfam" id="PF03081"/>
    </source>
</evidence>
<dbReference type="Proteomes" id="UP001271007">
    <property type="component" value="Unassembled WGS sequence"/>
</dbReference>
<evidence type="ECO:0000256" key="3">
    <source>
        <dbReference type="ARBA" id="ARBA00022483"/>
    </source>
</evidence>
<dbReference type="Gene3D" id="1.20.1280.170">
    <property type="entry name" value="Exocyst complex component Exo70"/>
    <property type="match status" value="1"/>
</dbReference>
<comment type="similarity">
    <text evidence="1 4">Belongs to the EXO70 family.</text>
</comment>
<dbReference type="GO" id="GO:0005546">
    <property type="term" value="F:phosphatidylinositol-4,5-bisphosphate binding"/>
    <property type="evidence" value="ECO:0007669"/>
    <property type="project" value="InterPro"/>
</dbReference>
<dbReference type="SUPFAM" id="SSF74788">
    <property type="entry name" value="Cullin repeat-like"/>
    <property type="match status" value="1"/>
</dbReference>
<dbReference type="InterPro" id="IPR016159">
    <property type="entry name" value="Cullin_repeat-like_dom_sf"/>
</dbReference>
<dbReference type="Pfam" id="PF20669">
    <property type="entry name" value="Exo70_N"/>
    <property type="match status" value="1"/>
</dbReference>
<protein>
    <recommendedName>
        <fullName evidence="4">Exocyst complex protein EXO70</fullName>
    </recommendedName>
</protein>
<evidence type="ECO:0000256" key="1">
    <source>
        <dbReference type="ARBA" id="ARBA00006756"/>
    </source>
</evidence>
<keyword evidence="4" id="KW-0653">Protein transport</keyword>
<keyword evidence="3 4" id="KW-0268">Exocytosis</keyword>
<comment type="function">
    <text evidence="4">Involved in the secretory pathway as part of the exocyst complex which tethers secretory vesicles to the sites of exocytosis. Also plays a role in the assembly of the exocyst.</text>
</comment>
<dbReference type="GO" id="GO:0005935">
    <property type="term" value="C:cellular bud neck"/>
    <property type="evidence" value="ECO:0007669"/>
    <property type="project" value="UniProtKB-SubCell"/>
</dbReference>